<dbReference type="Gene3D" id="3.90.550.10">
    <property type="entry name" value="Spore Coat Polysaccharide Biosynthesis Protein SpsA, Chain A"/>
    <property type="match status" value="1"/>
</dbReference>
<accession>A0ABU8XQY7</accession>
<proteinExistence type="inferred from homology"/>
<keyword evidence="10 13" id="KW-1133">Transmembrane helix</keyword>
<dbReference type="InterPro" id="IPR050321">
    <property type="entry name" value="Glycosyltr_2/OpgH_subfam"/>
</dbReference>
<evidence type="ECO:0000256" key="2">
    <source>
        <dbReference type="ARBA" id="ARBA00005001"/>
    </source>
</evidence>
<comment type="subcellular location">
    <subcellularLocation>
        <location evidence="1">Cell inner membrane</location>
        <topology evidence="1">Multi-pass membrane protein</topology>
    </subcellularLocation>
</comment>
<evidence type="ECO:0000313" key="15">
    <source>
        <dbReference type="EMBL" id="MEK0083635.1"/>
    </source>
</evidence>
<comment type="pathway">
    <text evidence="2">Glycan metabolism; osmoregulated periplasmic glucan (OPG) biosynthesis.</text>
</comment>
<evidence type="ECO:0000259" key="14">
    <source>
        <dbReference type="Pfam" id="PF00535"/>
    </source>
</evidence>
<keyword evidence="5" id="KW-1003">Cell membrane</keyword>
<dbReference type="Pfam" id="PF00535">
    <property type="entry name" value="Glycos_transf_2"/>
    <property type="match status" value="1"/>
</dbReference>
<organism evidence="15 16">
    <name type="scientific">Benzoatithermus flavus</name>
    <dbReference type="NCBI Taxonomy" id="3108223"/>
    <lineage>
        <taxon>Bacteria</taxon>
        <taxon>Pseudomonadati</taxon>
        <taxon>Pseudomonadota</taxon>
        <taxon>Alphaproteobacteria</taxon>
        <taxon>Geminicoccales</taxon>
        <taxon>Geminicoccaceae</taxon>
        <taxon>Benzoatithermus</taxon>
    </lineage>
</organism>
<feature type="transmembrane region" description="Helical" evidence="13">
    <location>
        <begin position="559"/>
        <end position="583"/>
    </location>
</feature>
<dbReference type="NCBIfam" id="NF003962">
    <property type="entry name" value="PRK05454.2-5"/>
    <property type="match status" value="1"/>
</dbReference>
<feature type="transmembrane region" description="Helical" evidence="13">
    <location>
        <begin position="676"/>
        <end position="695"/>
    </location>
</feature>
<feature type="transmembrane region" description="Helical" evidence="13">
    <location>
        <begin position="155"/>
        <end position="177"/>
    </location>
</feature>
<keyword evidence="11 13" id="KW-0472">Membrane</keyword>
<evidence type="ECO:0000256" key="6">
    <source>
        <dbReference type="ARBA" id="ARBA00022519"/>
    </source>
</evidence>
<gene>
    <name evidence="15" type="primary">mdoH</name>
    <name evidence="15" type="ORF">U1T56_10765</name>
</gene>
<dbReference type="EMBL" id="JBBLZC010000009">
    <property type="protein sequence ID" value="MEK0083635.1"/>
    <property type="molecule type" value="Genomic_DNA"/>
</dbReference>
<keyword evidence="8 15" id="KW-0808">Transferase</keyword>
<keyword evidence="7 15" id="KW-0328">Glycosyltransferase</keyword>
<evidence type="ECO:0000256" key="1">
    <source>
        <dbReference type="ARBA" id="ARBA00004429"/>
    </source>
</evidence>
<dbReference type="PANTHER" id="PTHR43867">
    <property type="entry name" value="CELLULOSE SYNTHASE CATALYTIC SUBUNIT A [UDP-FORMING]"/>
    <property type="match status" value="1"/>
</dbReference>
<dbReference type="Proteomes" id="UP001375743">
    <property type="component" value="Unassembled WGS sequence"/>
</dbReference>
<keyword evidence="6" id="KW-0997">Cell inner membrane</keyword>
<name>A0ABU8XQY7_9PROT</name>
<evidence type="ECO:0000256" key="3">
    <source>
        <dbReference type="ARBA" id="ARBA00009337"/>
    </source>
</evidence>
<feature type="transmembrane region" description="Helical" evidence="13">
    <location>
        <begin position="189"/>
        <end position="215"/>
    </location>
</feature>
<dbReference type="InterPro" id="IPR029044">
    <property type="entry name" value="Nucleotide-diphossugar_trans"/>
</dbReference>
<evidence type="ECO:0000313" key="16">
    <source>
        <dbReference type="Proteomes" id="UP001375743"/>
    </source>
</evidence>
<comment type="similarity">
    <text evidence="3">Belongs to the glycosyltransferase 2 family. OpgH subfamily.</text>
</comment>
<evidence type="ECO:0000256" key="12">
    <source>
        <dbReference type="SAM" id="MobiDB-lite"/>
    </source>
</evidence>
<dbReference type="CDD" id="cd04191">
    <property type="entry name" value="Glucan_BSP_MdoH"/>
    <property type="match status" value="1"/>
</dbReference>
<evidence type="ECO:0000256" key="13">
    <source>
        <dbReference type="SAM" id="Phobius"/>
    </source>
</evidence>
<feature type="region of interest" description="Disordered" evidence="12">
    <location>
        <begin position="821"/>
        <end position="847"/>
    </location>
</feature>
<dbReference type="InterPro" id="IPR001173">
    <property type="entry name" value="Glyco_trans_2-like"/>
</dbReference>
<dbReference type="NCBIfam" id="NF003958">
    <property type="entry name" value="PRK05454.2-1"/>
    <property type="match status" value="1"/>
</dbReference>
<dbReference type="PANTHER" id="PTHR43867:SF5">
    <property type="entry name" value="GLUCANS BIOSYNTHESIS GLUCOSYLTRANSFERASE H"/>
    <property type="match status" value="1"/>
</dbReference>
<dbReference type="RefSeq" id="WP_418159485.1">
    <property type="nucleotide sequence ID" value="NZ_JBBLZC010000009.1"/>
</dbReference>
<comment type="caution">
    <text evidence="15">The sequence shown here is derived from an EMBL/GenBank/DDBJ whole genome shotgun (WGS) entry which is preliminary data.</text>
</comment>
<evidence type="ECO:0000256" key="9">
    <source>
        <dbReference type="ARBA" id="ARBA00022692"/>
    </source>
</evidence>
<dbReference type="GO" id="GO:0016757">
    <property type="term" value="F:glycosyltransferase activity"/>
    <property type="evidence" value="ECO:0007669"/>
    <property type="project" value="UniProtKB-KW"/>
</dbReference>
<evidence type="ECO:0000256" key="7">
    <source>
        <dbReference type="ARBA" id="ARBA00022676"/>
    </source>
</evidence>
<evidence type="ECO:0000256" key="11">
    <source>
        <dbReference type="ARBA" id="ARBA00023136"/>
    </source>
</evidence>
<keyword evidence="16" id="KW-1185">Reference proteome</keyword>
<reference evidence="15 16" key="1">
    <citation type="submission" date="2024-01" db="EMBL/GenBank/DDBJ databases">
        <title>Multi-omics insights into the function and evolution of sodium benzoate biodegradation pathways in Benzoatithermus flavus gen. nov., sp. nov. from hot spring.</title>
        <authorList>
            <person name="Hu C.-J."/>
            <person name="Li W.-J."/>
        </authorList>
    </citation>
    <scope>NUCLEOTIDE SEQUENCE [LARGE SCALE GENOMIC DNA]</scope>
    <source>
        <strain evidence="15 16">SYSU G07066</strain>
    </source>
</reference>
<sequence length="847" mass="92877">MSAASSANPAVSDDALGPPWPTATARVRAYLEAAGLEHDTARDLAREIVARCAADKPAAAEEEAVLAALRAARLLLIQQTAREDGAEGEAAALAPRDQPLSIRRRAFRSVMDWRLATSRIRRLLPARAPQRVRRMAGGGDQALAPLTRSARNRRAAFGFLILATTVWGVATFVEILGTDGLSYLDITHTAIFTVLLLWLAQSFWTLAAGAAVLLARLLRTTPPAPPGSAPAGPLPRVAVIAPIYNEDTERVFAGVQAMWEDLQAQPGSGRVDLFVLSDTTDPDIWLAELDSWQRLRQEVPGGERIFYRRRLRNVKRKTGNIEDFVTRWGGAYGYMVVLDADSLMSGRAIMGLIERMDANPAVGLIQAPPKLVRGRTVFARMLQFAGELYGPLSASGISYWALGEGNYWGHNAIIRIVPFAELCGLPLLPGRAPLGGEILSHDFVEAALLRRGGWQVWIADDLGDSYEEPPPSLADFATRDRRWCQGNMQHIKVLFVRNLHWVSRLHLGIGIMSYLTSPLWLLFLLLSAAQAWELTYGRPVYFVEGWPFPTLPVSVSSEATLLLVVTLGLLFLPKLFGLFLALIDGPRRRALGGSLRLTLSALLETLLSALLAPIMMLFHTGFVLNILLGSAIEWQPQRRQMSGGLVAETVRRFGWVTVLGSAAAIATFVLTPTLFYWLIPVLAGLVLAIPLALWSSSERWGERLRALGLLRIVEETEPPPVMRRLEELLAHPEPVPADRFAEVVLHPGFNALHIAMLQAIGGQSATPSDALRPIERKAVYLGAAALSKPERRALLEHAGTMARLHLAAWLHWRSEHGLPWETDEPLPPAPRGWRPGQSDRPVSSAAA</sequence>
<feature type="transmembrane region" description="Helical" evidence="13">
    <location>
        <begin position="614"/>
        <end position="632"/>
    </location>
</feature>
<evidence type="ECO:0000256" key="10">
    <source>
        <dbReference type="ARBA" id="ARBA00022989"/>
    </source>
</evidence>
<feature type="transmembrane region" description="Helical" evidence="13">
    <location>
        <begin position="507"/>
        <end position="532"/>
    </location>
</feature>
<evidence type="ECO:0000256" key="5">
    <source>
        <dbReference type="ARBA" id="ARBA00022475"/>
    </source>
</evidence>
<dbReference type="SUPFAM" id="SSF53448">
    <property type="entry name" value="Nucleotide-diphospho-sugar transferases"/>
    <property type="match status" value="1"/>
</dbReference>
<keyword evidence="9 13" id="KW-0812">Transmembrane</keyword>
<evidence type="ECO:0000256" key="4">
    <source>
        <dbReference type="ARBA" id="ARBA00020585"/>
    </source>
</evidence>
<evidence type="ECO:0000256" key="8">
    <source>
        <dbReference type="ARBA" id="ARBA00022679"/>
    </source>
</evidence>
<feature type="transmembrane region" description="Helical" evidence="13">
    <location>
        <begin position="653"/>
        <end position="670"/>
    </location>
</feature>
<feature type="domain" description="Glycosyltransferase 2-like" evidence="14">
    <location>
        <begin position="239"/>
        <end position="420"/>
    </location>
</feature>
<protein>
    <recommendedName>
        <fullName evidence="4">Glucans biosynthesis glucosyltransferase H</fullName>
    </recommendedName>
</protein>